<dbReference type="InterPro" id="IPR002932">
    <property type="entry name" value="Glu_synthdom"/>
</dbReference>
<comment type="cofactor">
    <cofactor evidence="24">
        <name>[3Fe-4S] cluster</name>
        <dbReference type="ChEBI" id="CHEBI:21137"/>
    </cofactor>
    <text evidence="24">Binds 1 [3Fe-4S] cluster.</text>
</comment>
<dbReference type="FunFam" id="3.60.20.10:FF:000001">
    <property type="entry name" value="Glutamate synthase, large subunit"/>
    <property type="match status" value="1"/>
</dbReference>
<evidence type="ECO:0000259" key="25">
    <source>
        <dbReference type="PROSITE" id="PS51278"/>
    </source>
</evidence>
<dbReference type="InterPro" id="IPR036485">
    <property type="entry name" value="Glu_synth_asu_C_sf"/>
</dbReference>
<gene>
    <name evidence="26" type="ORF">SCODWIG_01084</name>
</gene>
<evidence type="ECO:0000256" key="13">
    <source>
        <dbReference type="ARBA" id="ARBA00022962"/>
    </source>
</evidence>
<dbReference type="VEuPathDB" id="FungiDB:SCODWIG_01084"/>
<evidence type="ECO:0000256" key="8">
    <source>
        <dbReference type="ARBA" id="ARBA00022605"/>
    </source>
</evidence>
<dbReference type="InterPro" id="IPR009051">
    <property type="entry name" value="Helical_ferredxn"/>
</dbReference>
<dbReference type="SUPFAM" id="SSF51971">
    <property type="entry name" value="Nucleotide-binding domain"/>
    <property type="match status" value="1"/>
</dbReference>
<comment type="function">
    <text evidence="21">Forms L-glutamate from L-glutamine and 2-oxoglutarate. Represents an alternative pathway to L-glutamate dehydrogenase for the biosynthesis of L-glutamate. Participates with glutamine synthetase in ammonia assimilation processes. The enzyme is specific for NADH, L-glutamine and 2-oxoglutarate.</text>
</comment>
<evidence type="ECO:0000256" key="2">
    <source>
        <dbReference type="ARBA" id="ARBA00001974"/>
    </source>
</evidence>
<dbReference type="Gene3D" id="1.10.1060.10">
    <property type="entry name" value="Alpha-helical ferredoxin"/>
    <property type="match status" value="1"/>
</dbReference>
<keyword evidence="14" id="KW-0560">Oxidoreductase</keyword>
<dbReference type="NCBIfam" id="TIGR01317">
    <property type="entry name" value="GOGAT_sm_gam"/>
    <property type="match status" value="1"/>
</dbReference>
<dbReference type="SUPFAM" id="SSF46548">
    <property type="entry name" value="alpha-helical ferredoxin"/>
    <property type="match status" value="1"/>
</dbReference>
<organism evidence="26 27">
    <name type="scientific">Saccharomycodes ludwigii</name>
    <dbReference type="NCBI Taxonomy" id="36035"/>
    <lineage>
        <taxon>Eukaryota</taxon>
        <taxon>Fungi</taxon>
        <taxon>Dikarya</taxon>
        <taxon>Ascomycota</taxon>
        <taxon>Saccharomycotina</taxon>
        <taxon>Saccharomycetes</taxon>
        <taxon>Saccharomycodales</taxon>
        <taxon>Saccharomycodaceae</taxon>
        <taxon>Saccharomycodes</taxon>
    </lineage>
</organism>
<dbReference type="Gene3D" id="3.60.20.10">
    <property type="entry name" value="Glutamine Phosphoribosylpyrophosphate, subunit 1, domain 1"/>
    <property type="match status" value="1"/>
</dbReference>
<keyword evidence="16 24" id="KW-0411">Iron-sulfur</keyword>
<dbReference type="PANTHER" id="PTHR43100:SF1">
    <property type="entry name" value="GLUTAMATE SYNTHASE [NADPH] SMALL CHAIN"/>
    <property type="match status" value="1"/>
</dbReference>
<comment type="catalytic activity">
    <reaction evidence="20">
        <text>2 L-glutamate + NAD(+) = L-glutamine + 2-oxoglutarate + NADH + H(+)</text>
        <dbReference type="Rhea" id="RHEA:13753"/>
        <dbReference type="ChEBI" id="CHEBI:15378"/>
        <dbReference type="ChEBI" id="CHEBI:16810"/>
        <dbReference type="ChEBI" id="CHEBI:29985"/>
        <dbReference type="ChEBI" id="CHEBI:57540"/>
        <dbReference type="ChEBI" id="CHEBI:57945"/>
        <dbReference type="ChEBI" id="CHEBI:58359"/>
        <dbReference type="EC" id="1.4.1.14"/>
    </reaction>
</comment>
<evidence type="ECO:0000256" key="18">
    <source>
        <dbReference type="ARBA" id="ARBA00023291"/>
    </source>
</evidence>
<dbReference type="FunFam" id="3.20.20.70:FF:000017">
    <property type="entry name" value="Glutamate synthase [NADH], amyloplastic"/>
    <property type="match status" value="1"/>
</dbReference>
<keyword evidence="12" id="KW-0274">FAD</keyword>
<feature type="binding site" evidence="24">
    <location>
        <position position="1224"/>
    </location>
    <ligand>
        <name>[3Fe-4S] cluster</name>
        <dbReference type="ChEBI" id="CHEBI:21137"/>
    </ligand>
</feature>
<evidence type="ECO:0000256" key="3">
    <source>
        <dbReference type="ARBA" id="ARBA00004802"/>
    </source>
</evidence>
<dbReference type="Pfam" id="PF04898">
    <property type="entry name" value="Glu_syn_central"/>
    <property type="match status" value="1"/>
</dbReference>
<comment type="pathway">
    <text evidence="4">Nitrogen metabolism.</text>
</comment>
<evidence type="ECO:0000256" key="14">
    <source>
        <dbReference type="ARBA" id="ARBA00023002"/>
    </source>
</evidence>
<sequence>MSISQSLHQSITEKSTAIAPNILKSDAFNPMEACYEGGSPMPVPEQVDLTNPTWANVIPKAQGLYNPDFEKDACGVGFVANIKGKESHKIVSDAKYLLCNMAHRGAVSADGNGDGAGILVGIPHKFIVREFKLDCNVDVPPKDQYAVGNIFFKKDSADTLLNSKRTFEDIARSLGLKVLCWRDVPHDSSILGSAALSREPVIQQPLVVFAKTFDQGNVSSAEFKKDFETEFKIKLYILRKQASTTVGIQNWFYICSLSNKTIVYKGQLTPSQVYNYYYDLTNAHFESHMALVHSRFSTNTFPSWDRAQPLRLLAHNGEINTLRGNKNWMRSKEGIMSSETIGEDLERLFPIVEEGGSDSAALDNVLELLILNGVLSLPEAIMLLVPEAYHDDTDSNLKAWYEWAACLMEPWDGPASLNFTDGRYCGAMLDRNGLRPCRYYITSDDRLICGSEVGVIHVDNALVLKKGKLVPGDILLVDTEVGEIVDTKKLKRTIATRKDFKSWLSKVIKLDDLLVKVDKFLPSKFISDHNGESLKVQQDPRLLAMGYTFEQVSLLLVPMALQGKESLGSMGNDAPLACLNTDPVLVFDYFRQLFAQVTNPPIDSIREANVMSLECYVGPQGNLLEMHPSQCDRLLLKSPILNWKDFEALKHIEKVYSSWSYATIDITFDKAEGLLGYTDAIDRITQEASRAIEEGKKMLIISDKKLSADRVSVSSLIAVGAIHHRLVQQKQRSQVALILETAEAREIHHFCVLLGYGCDAIFPYLAMETLVRMNDEGLVRNANNDDITISDEKLLENYKHAIDTGVLKVMSKMGISTLASYKGAQIFEALGIDNSVVDICFAGTASRIKGVTFEYIAQDAFSLHERGFPSRSIIQKSVNLPESGEYHWRDGGARHINDPTAIAALQDSVRNKNEKAWEMYVRKEMESIRDCTLRGLLEFDFENSTPIPLEQVEPWTEIVRRFCTGAMSYGSISKEAHTTLAIAMNRLGARSNCGEGGEDPERSIVHPNGDTMRSAIKQVASARFGVTSYYLSDADEIQIKIAQGAKPAVGGHLPGHKVTEAIAKTRHSTPYVGLISPPPHHDIYSIEDLKQLIYDLKCANPRARISIKLVSEVGVGIVAAGVAKAAAGDCSILISGHDGGTGAANWSDIKFSGLPWELGLAETHQTLVLNDLRGHSVVQTDGQLRTAFDIAVAILLGAESFTMATVPLISMGCIMLRKCHLNTCAVGVATQDPELRAKFKGQPEHVINFFYYLINDLRKLMARLGYRTVDEMIGHSEKLRKRKQVTTKNINIDLSPILTPAHMIRPGVATKYTKKLEDKLYARLDNKLIDEAEITLDRGLPVSIDASIINTDRALGSTLSYRVSKRFGPDGLPQDTIVVNIKGSAGQSFGAFLTSGITFILDGDANDYVGKGLSGGRIVIRPPKDSKFKSDENVIVGNTCFYGAISGSAFLSGCAGERFAVRNSGAIIVVEKVTGNNAFEYMTGGRAVVLSQLDSLNAFSGATGGIIYCLTSDFDKFNHTINHSTVGLFSLSDPVEIAFVKNLIQEHYNYTQSELAKRILDNFNYHLKKFVKVLPNDYRKVLEKEAKVKEAEKLKSASEYLKQLDRGSNSEIDVTNGEVEAISVAAANKRLELPVSSIPNKVTLSEPKVLDLEDTVENSKEVEEKVDKLRGFMKYKLRHEVYRNPSTRTNDWKELSSAITKREAKYQTARCMDCGVPFCTADTGCPISNVIPKFNELVFKNQWKLALDKLMETNNFPEFTGRVCPAPCQGSCTLGINNDAVGIKSIERLIIDNAFKEGWIKPNPPAFRTGKLVAIIGSGPAGLSCADQLNKAGHSVAVYERSDRCGGLLMYGIPNMKLDKSIVQRRIDLLGAEGIQFVTGCSVGTDISMDELKTRFDAVVYCIGSTIPRDLKIPGRELKNIDFAMNLLEMNTKALLNKDLEMVREKIKGKKVIVIGGGDTGNDCLGTSVRHEAASVLNFELLPQPPKERAKDNPWPQWPRIMRVDYGHAEVKEHYGRDPREYCILSKEFVGNEDGEVCGINTVRVEWKKSQSGVWQMIEIPGSEEMYEADIVLLSMGFIGPELIDDPSVKKTKRGTIDSLSDSSYSVDGDKVFVCGDARMGQSLVVRAIQEGRKCATSIDSHLMGDTYLPGNGGIVKRGYKLLEELAAAM</sequence>
<dbReference type="GO" id="GO:0050660">
    <property type="term" value="F:flavin adenine dinucleotide binding"/>
    <property type="evidence" value="ECO:0007669"/>
    <property type="project" value="InterPro"/>
</dbReference>
<reference evidence="27" key="1">
    <citation type="submission" date="2018-06" db="EMBL/GenBank/DDBJ databases">
        <authorList>
            <person name="Guldener U."/>
        </authorList>
    </citation>
    <scope>NUCLEOTIDE SEQUENCE [LARGE SCALE GENOMIC DNA]</scope>
    <source>
        <strain evidence="27">UTAD17</strain>
    </source>
</reference>
<dbReference type="PRINTS" id="PR00419">
    <property type="entry name" value="ADXRDTASE"/>
</dbReference>
<dbReference type="Pfam" id="PF01645">
    <property type="entry name" value="Glu_synthase"/>
    <property type="match status" value="1"/>
</dbReference>
<evidence type="ECO:0000256" key="12">
    <source>
        <dbReference type="ARBA" id="ARBA00022827"/>
    </source>
</evidence>
<keyword evidence="10" id="KW-0288">FMN</keyword>
<accession>A0A376B3S6</accession>
<dbReference type="GO" id="GO:0005506">
    <property type="term" value="F:iron ion binding"/>
    <property type="evidence" value="ECO:0007669"/>
    <property type="project" value="InterPro"/>
</dbReference>
<dbReference type="PANTHER" id="PTHR43100">
    <property type="entry name" value="GLUTAMATE SYNTHASE [NADPH] SMALL CHAIN"/>
    <property type="match status" value="1"/>
</dbReference>
<dbReference type="InterPro" id="IPR036188">
    <property type="entry name" value="FAD/NAD-bd_sf"/>
</dbReference>
<evidence type="ECO:0000256" key="9">
    <source>
        <dbReference type="ARBA" id="ARBA00022630"/>
    </source>
</evidence>
<dbReference type="SUPFAM" id="SSF51395">
    <property type="entry name" value="FMN-linked oxidoreductases"/>
    <property type="match status" value="1"/>
</dbReference>
<evidence type="ECO:0000256" key="16">
    <source>
        <dbReference type="ARBA" id="ARBA00023014"/>
    </source>
</evidence>
<feature type="binding site" evidence="24">
    <location>
        <position position="1219"/>
    </location>
    <ligand>
        <name>[3Fe-4S] cluster</name>
        <dbReference type="ChEBI" id="CHEBI:21137"/>
    </ligand>
</feature>
<evidence type="ECO:0000256" key="19">
    <source>
        <dbReference type="ARBA" id="ARBA00024383"/>
    </source>
</evidence>
<comment type="subunit">
    <text evidence="7">Homotrimer.</text>
</comment>
<dbReference type="PIRSF" id="PIRSF000187">
    <property type="entry name" value="GOGAT"/>
    <property type="match status" value="1"/>
</dbReference>
<dbReference type="InterPro" id="IPR017932">
    <property type="entry name" value="GATase_2_dom"/>
</dbReference>
<dbReference type="FunFam" id="2.160.20.60:FF:000001">
    <property type="entry name" value="Glutamate synthase, large subunit"/>
    <property type="match status" value="1"/>
</dbReference>
<comment type="cofactor">
    <cofactor evidence="2">
        <name>FAD</name>
        <dbReference type="ChEBI" id="CHEBI:57692"/>
    </cofactor>
</comment>
<dbReference type="EC" id="1.4.1.14" evidence="19"/>
<keyword evidence="8" id="KW-0028">Amino-acid biosynthesis</keyword>
<dbReference type="UniPathway" id="UPA00045"/>
<dbReference type="Pfam" id="PF00310">
    <property type="entry name" value="GATase_2"/>
    <property type="match status" value="1"/>
</dbReference>
<keyword evidence="27" id="KW-1185">Reference proteome</keyword>
<dbReference type="GO" id="GO:0019676">
    <property type="term" value="P:ammonia assimilation cycle"/>
    <property type="evidence" value="ECO:0007669"/>
    <property type="project" value="UniProtKB-ARBA"/>
</dbReference>
<keyword evidence="17" id="KW-0314">Glutamate biosynthesis</keyword>
<feature type="binding site" evidence="24">
    <location>
        <position position="1213"/>
    </location>
    <ligand>
        <name>[3Fe-4S] cluster</name>
        <dbReference type="ChEBI" id="CHEBI:21137"/>
    </ligand>
</feature>
<evidence type="ECO:0000256" key="22">
    <source>
        <dbReference type="ARBA" id="ARBA00068518"/>
    </source>
</evidence>
<evidence type="ECO:0000256" key="10">
    <source>
        <dbReference type="ARBA" id="ARBA00022643"/>
    </source>
</evidence>
<evidence type="ECO:0000256" key="7">
    <source>
        <dbReference type="ARBA" id="ARBA00011233"/>
    </source>
</evidence>
<dbReference type="CDD" id="cd00713">
    <property type="entry name" value="GltS"/>
    <property type="match status" value="1"/>
</dbReference>
<feature type="active site" description="For GATase activity" evidence="23">
    <location>
        <position position="74"/>
    </location>
</feature>
<dbReference type="Pfam" id="PF01493">
    <property type="entry name" value="GXGXG"/>
    <property type="match status" value="1"/>
</dbReference>
<keyword evidence="15" id="KW-0408">Iron</keyword>
<dbReference type="InterPro" id="IPR028261">
    <property type="entry name" value="DPD_II"/>
</dbReference>
<keyword evidence="11" id="KW-0479">Metal-binding</keyword>
<dbReference type="GO" id="GO:0016040">
    <property type="term" value="F:glutamate synthase (NADH) activity"/>
    <property type="evidence" value="ECO:0007669"/>
    <property type="project" value="UniProtKB-EC"/>
</dbReference>
<dbReference type="Pfam" id="PF14691">
    <property type="entry name" value="Fer4_20"/>
    <property type="match status" value="1"/>
</dbReference>
<dbReference type="UniPathway" id="UPA00634">
    <property type="reaction ID" value="UER00690"/>
</dbReference>
<dbReference type="GO" id="GO:0051538">
    <property type="term" value="F:3 iron, 4 sulfur cluster binding"/>
    <property type="evidence" value="ECO:0007669"/>
    <property type="project" value="UniProtKB-KW"/>
</dbReference>
<keyword evidence="18 24" id="KW-0003">3Fe-4S</keyword>
<dbReference type="Gene3D" id="3.20.20.70">
    <property type="entry name" value="Aldolase class I"/>
    <property type="match status" value="2"/>
</dbReference>
<dbReference type="EMBL" id="UFAJ01000124">
    <property type="protein sequence ID" value="SSD59323.1"/>
    <property type="molecule type" value="Genomic_DNA"/>
</dbReference>
<proteinExistence type="inferred from homology"/>
<evidence type="ECO:0000256" key="23">
    <source>
        <dbReference type="PIRSR" id="PIRSR000187-1"/>
    </source>
</evidence>
<protein>
    <recommendedName>
        <fullName evidence="22">Glutamate synthase [NADH]</fullName>
        <ecNumber evidence="19">1.4.1.14</ecNumber>
    </recommendedName>
</protein>
<keyword evidence="13" id="KW-0315">Glutamine amidotransferase</keyword>
<dbReference type="Proteomes" id="UP000262825">
    <property type="component" value="Unassembled WGS sequence"/>
</dbReference>
<dbReference type="InterPro" id="IPR012220">
    <property type="entry name" value="Glu_synth_euk"/>
</dbReference>
<evidence type="ECO:0000313" key="26">
    <source>
        <dbReference type="EMBL" id="SSD59323.1"/>
    </source>
</evidence>
<dbReference type="InterPro" id="IPR029055">
    <property type="entry name" value="Ntn_hydrolases_N"/>
</dbReference>
<dbReference type="CDD" id="cd00982">
    <property type="entry name" value="gltB_C"/>
    <property type="match status" value="1"/>
</dbReference>
<evidence type="ECO:0000256" key="21">
    <source>
        <dbReference type="ARBA" id="ARBA00057049"/>
    </source>
</evidence>
<dbReference type="GO" id="GO:0010181">
    <property type="term" value="F:FMN binding"/>
    <property type="evidence" value="ECO:0007669"/>
    <property type="project" value="InterPro"/>
</dbReference>
<comment type="similarity">
    <text evidence="6">Belongs to the glutamate synthase family.</text>
</comment>
<dbReference type="InterPro" id="IPR013785">
    <property type="entry name" value="Aldolase_TIM"/>
</dbReference>
<dbReference type="InterPro" id="IPR023753">
    <property type="entry name" value="FAD/NAD-binding_dom"/>
</dbReference>
<comment type="pathway">
    <text evidence="5">Amino-acid biosynthesis; L-glutamate biosynthesis via GLT pathway; L-glutamate from 2-oxoglutarate and L-glutamine (NAD(+) route): step 1/1.</text>
</comment>
<evidence type="ECO:0000256" key="5">
    <source>
        <dbReference type="ARBA" id="ARBA00004944"/>
    </source>
</evidence>
<comment type="pathway">
    <text evidence="3">Energy metabolism; nitrogen metabolism.</text>
</comment>
<dbReference type="CDD" id="cd02808">
    <property type="entry name" value="GltS_FMN"/>
    <property type="match status" value="1"/>
</dbReference>
<evidence type="ECO:0000256" key="15">
    <source>
        <dbReference type="ARBA" id="ARBA00023004"/>
    </source>
</evidence>
<dbReference type="SUPFAM" id="SSF69336">
    <property type="entry name" value="Alpha subunit of glutamate synthase, C-terminal domain"/>
    <property type="match status" value="1"/>
</dbReference>
<dbReference type="GO" id="GO:0097054">
    <property type="term" value="P:L-glutamate biosynthetic process"/>
    <property type="evidence" value="ECO:0007669"/>
    <property type="project" value="UniProtKB-UniPathway"/>
</dbReference>
<dbReference type="Gene3D" id="3.50.50.60">
    <property type="entry name" value="FAD/NAD(P)-binding domain"/>
    <property type="match status" value="2"/>
</dbReference>
<dbReference type="InterPro" id="IPR006982">
    <property type="entry name" value="Glu_synth_centr_N"/>
</dbReference>
<dbReference type="FunFam" id="3.50.50.60:FF:000022">
    <property type="entry name" value="Glutamate synthase [NADH], amyloplastic"/>
    <property type="match status" value="1"/>
</dbReference>
<feature type="domain" description="Glutamine amidotransferase type-2" evidence="25">
    <location>
        <begin position="74"/>
        <end position="480"/>
    </location>
</feature>
<evidence type="ECO:0000313" key="27">
    <source>
        <dbReference type="Proteomes" id="UP000262825"/>
    </source>
</evidence>
<dbReference type="NCBIfam" id="NF008730">
    <property type="entry name" value="PRK11750.1"/>
    <property type="match status" value="1"/>
</dbReference>
<dbReference type="InterPro" id="IPR006005">
    <property type="entry name" value="Glut_synth_ssu1"/>
</dbReference>
<dbReference type="OrthoDB" id="4327079at2759"/>
<evidence type="ECO:0000256" key="20">
    <source>
        <dbReference type="ARBA" id="ARBA00048867"/>
    </source>
</evidence>
<dbReference type="InterPro" id="IPR051394">
    <property type="entry name" value="Glutamate_Synthase"/>
</dbReference>
<keyword evidence="9" id="KW-0285">Flavoprotein</keyword>
<dbReference type="Pfam" id="PF07992">
    <property type="entry name" value="Pyr_redox_2"/>
    <property type="match status" value="1"/>
</dbReference>
<comment type="cofactor">
    <cofactor evidence="1">
        <name>FMN</name>
        <dbReference type="ChEBI" id="CHEBI:58210"/>
    </cofactor>
</comment>
<dbReference type="GO" id="GO:0016639">
    <property type="term" value="F:oxidoreductase activity, acting on the CH-NH2 group of donors, NAD or NADP as acceptor"/>
    <property type="evidence" value="ECO:0007669"/>
    <property type="project" value="InterPro"/>
</dbReference>
<evidence type="ECO:0000256" key="17">
    <source>
        <dbReference type="ARBA" id="ARBA00023164"/>
    </source>
</evidence>
<evidence type="ECO:0000256" key="24">
    <source>
        <dbReference type="PIRSR" id="PIRSR000187-2"/>
    </source>
</evidence>
<evidence type="ECO:0000256" key="6">
    <source>
        <dbReference type="ARBA" id="ARBA00009716"/>
    </source>
</evidence>
<dbReference type="InterPro" id="IPR002489">
    <property type="entry name" value="Glu_synth_asu_C"/>
</dbReference>
<evidence type="ECO:0000256" key="4">
    <source>
        <dbReference type="ARBA" id="ARBA00004909"/>
    </source>
</evidence>
<evidence type="ECO:0000256" key="1">
    <source>
        <dbReference type="ARBA" id="ARBA00001917"/>
    </source>
</evidence>
<dbReference type="Gene3D" id="2.160.20.60">
    <property type="entry name" value="Glutamate synthase, alpha subunit, C-terminal domain"/>
    <property type="match status" value="1"/>
</dbReference>
<dbReference type="SUPFAM" id="SSF56235">
    <property type="entry name" value="N-terminal nucleophile aminohydrolases (Ntn hydrolases)"/>
    <property type="match status" value="1"/>
</dbReference>
<dbReference type="FunFam" id="3.20.20.70:FF:000031">
    <property type="entry name" value="Glutamate synthase 1 [NADH]"/>
    <property type="match status" value="1"/>
</dbReference>
<evidence type="ECO:0000256" key="11">
    <source>
        <dbReference type="ARBA" id="ARBA00022723"/>
    </source>
</evidence>
<name>A0A376B3S6_9ASCO</name>
<dbReference type="PROSITE" id="PS51278">
    <property type="entry name" value="GATASE_TYPE_2"/>
    <property type="match status" value="1"/>
</dbReference>